<evidence type="ECO:0000256" key="8">
    <source>
        <dbReference type="ARBA" id="ARBA00023125"/>
    </source>
</evidence>
<accession>A0AAV2SIW8</accession>
<evidence type="ECO:0000256" key="6">
    <source>
        <dbReference type="ARBA" id="ARBA00022833"/>
    </source>
</evidence>
<dbReference type="SMART" id="SM00355">
    <property type="entry name" value="ZnF_C2H2"/>
    <property type="match status" value="3"/>
</dbReference>
<sequence>MFRFSFIGVYGFSPTTRFNQLQMKGLFYSYLIESKLRNEEKQKSIEDMNTMVGATIPNDSFNLQHSIFQDENYLSQMSNASDVSSNDISDDSYLREEIKKKSSILNKNSTQEENDIILTKKDFTLKCSLCEKEFSNSKKLKKHMKIHMGDRPYQCTECDKAFSQNSTLKVHLRTHTGEKPYKCSQCDTAFSDNSTLIRHMTIHTGDRHYQCSQCDKA</sequence>
<feature type="domain" description="C2H2-type" evidence="12">
    <location>
        <begin position="153"/>
        <end position="180"/>
    </location>
</feature>
<evidence type="ECO:0000256" key="2">
    <source>
        <dbReference type="ARBA" id="ARBA00006991"/>
    </source>
</evidence>
<protein>
    <recommendedName>
        <fullName evidence="12">C2H2-type domain-containing protein</fullName>
    </recommendedName>
</protein>
<gene>
    <name evidence="13" type="ORF">MNOR_LOCUS36930</name>
</gene>
<keyword evidence="10" id="KW-0539">Nucleus</keyword>
<comment type="subcellular location">
    <subcellularLocation>
        <location evidence="1">Nucleus</location>
    </subcellularLocation>
</comment>
<feature type="domain" description="C2H2-type" evidence="12">
    <location>
        <begin position="181"/>
        <end position="208"/>
    </location>
</feature>
<dbReference type="PROSITE" id="PS00028">
    <property type="entry name" value="ZINC_FINGER_C2H2_1"/>
    <property type="match status" value="3"/>
</dbReference>
<keyword evidence="6" id="KW-0862">Zinc</keyword>
<proteinExistence type="inferred from homology"/>
<reference evidence="13 14" key="1">
    <citation type="submission" date="2024-05" db="EMBL/GenBank/DDBJ databases">
        <authorList>
            <person name="Wallberg A."/>
        </authorList>
    </citation>
    <scope>NUCLEOTIDE SEQUENCE [LARGE SCALE GENOMIC DNA]</scope>
</reference>
<evidence type="ECO:0000256" key="5">
    <source>
        <dbReference type="ARBA" id="ARBA00022771"/>
    </source>
</evidence>
<evidence type="ECO:0000256" key="1">
    <source>
        <dbReference type="ARBA" id="ARBA00004123"/>
    </source>
</evidence>
<dbReference type="GO" id="GO:0000978">
    <property type="term" value="F:RNA polymerase II cis-regulatory region sequence-specific DNA binding"/>
    <property type="evidence" value="ECO:0007669"/>
    <property type="project" value="TreeGrafter"/>
</dbReference>
<dbReference type="GO" id="GO:0005634">
    <property type="term" value="C:nucleus"/>
    <property type="evidence" value="ECO:0007669"/>
    <property type="project" value="UniProtKB-SubCell"/>
</dbReference>
<dbReference type="Proteomes" id="UP001497623">
    <property type="component" value="Unassembled WGS sequence"/>
</dbReference>
<evidence type="ECO:0000259" key="12">
    <source>
        <dbReference type="PROSITE" id="PS50157"/>
    </source>
</evidence>
<evidence type="ECO:0000256" key="9">
    <source>
        <dbReference type="ARBA" id="ARBA00023163"/>
    </source>
</evidence>
<dbReference type="EMBL" id="CAXKWB010070672">
    <property type="protein sequence ID" value="CAL4194432.1"/>
    <property type="molecule type" value="Genomic_DNA"/>
</dbReference>
<dbReference type="GO" id="GO:0001228">
    <property type="term" value="F:DNA-binding transcription activator activity, RNA polymerase II-specific"/>
    <property type="evidence" value="ECO:0007669"/>
    <property type="project" value="TreeGrafter"/>
</dbReference>
<evidence type="ECO:0000256" key="10">
    <source>
        <dbReference type="ARBA" id="ARBA00023242"/>
    </source>
</evidence>
<dbReference type="SUPFAM" id="SSF57667">
    <property type="entry name" value="beta-beta-alpha zinc fingers"/>
    <property type="match status" value="2"/>
</dbReference>
<keyword evidence="8" id="KW-0238">DNA-binding</keyword>
<dbReference type="Gene3D" id="3.30.160.60">
    <property type="entry name" value="Classic Zinc Finger"/>
    <property type="match status" value="3"/>
</dbReference>
<feature type="non-terminal residue" evidence="13">
    <location>
        <position position="217"/>
    </location>
</feature>
<evidence type="ECO:0000256" key="11">
    <source>
        <dbReference type="PROSITE-ProRule" id="PRU00042"/>
    </source>
</evidence>
<name>A0AAV2SIW8_MEGNR</name>
<dbReference type="InterPro" id="IPR036236">
    <property type="entry name" value="Znf_C2H2_sf"/>
</dbReference>
<dbReference type="GO" id="GO:0008270">
    <property type="term" value="F:zinc ion binding"/>
    <property type="evidence" value="ECO:0007669"/>
    <property type="project" value="UniProtKB-KW"/>
</dbReference>
<dbReference type="FunFam" id="3.30.160.60:FF:001156">
    <property type="entry name" value="Zinc finger protein 407"/>
    <property type="match status" value="1"/>
</dbReference>
<dbReference type="InterPro" id="IPR013087">
    <property type="entry name" value="Znf_C2H2_type"/>
</dbReference>
<organism evidence="13 14">
    <name type="scientific">Meganyctiphanes norvegica</name>
    <name type="common">Northern krill</name>
    <name type="synonym">Thysanopoda norvegica</name>
    <dbReference type="NCBI Taxonomy" id="48144"/>
    <lineage>
        <taxon>Eukaryota</taxon>
        <taxon>Metazoa</taxon>
        <taxon>Ecdysozoa</taxon>
        <taxon>Arthropoda</taxon>
        <taxon>Crustacea</taxon>
        <taxon>Multicrustacea</taxon>
        <taxon>Malacostraca</taxon>
        <taxon>Eumalacostraca</taxon>
        <taxon>Eucarida</taxon>
        <taxon>Euphausiacea</taxon>
        <taxon>Euphausiidae</taxon>
        <taxon>Meganyctiphanes</taxon>
    </lineage>
</organism>
<dbReference type="PROSITE" id="PS50157">
    <property type="entry name" value="ZINC_FINGER_C2H2_2"/>
    <property type="match status" value="3"/>
</dbReference>
<keyword evidence="4" id="KW-0677">Repeat</keyword>
<keyword evidence="9" id="KW-0804">Transcription</keyword>
<evidence type="ECO:0000256" key="4">
    <source>
        <dbReference type="ARBA" id="ARBA00022737"/>
    </source>
</evidence>
<comment type="caution">
    <text evidence="13">The sequence shown here is derived from an EMBL/GenBank/DDBJ whole genome shotgun (WGS) entry which is preliminary data.</text>
</comment>
<dbReference type="PANTHER" id="PTHR46451:SF1">
    <property type="entry name" value="RAS-RESPONSIVE ELEMENT-BINDING PROTEIN 1"/>
    <property type="match status" value="1"/>
</dbReference>
<keyword evidence="3" id="KW-0479">Metal-binding</keyword>
<comment type="similarity">
    <text evidence="2">Belongs to the krueppel C2H2-type zinc-finger protein family.</text>
</comment>
<dbReference type="PANTHER" id="PTHR46451">
    <property type="entry name" value="RAS-RESPONSIVE ELEMENT-BINDING PROTEIN 1"/>
    <property type="match status" value="1"/>
</dbReference>
<evidence type="ECO:0000256" key="7">
    <source>
        <dbReference type="ARBA" id="ARBA00023015"/>
    </source>
</evidence>
<evidence type="ECO:0000313" key="13">
    <source>
        <dbReference type="EMBL" id="CAL4194432.1"/>
    </source>
</evidence>
<dbReference type="FunFam" id="3.30.160.60:FF:001158">
    <property type="entry name" value="zinc finger protein 22"/>
    <property type="match status" value="1"/>
</dbReference>
<feature type="domain" description="C2H2-type" evidence="12">
    <location>
        <begin position="125"/>
        <end position="152"/>
    </location>
</feature>
<dbReference type="InterPro" id="IPR052795">
    <property type="entry name" value="RREB1"/>
</dbReference>
<keyword evidence="14" id="KW-1185">Reference proteome</keyword>
<dbReference type="Pfam" id="PF00096">
    <property type="entry name" value="zf-C2H2"/>
    <property type="match status" value="3"/>
</dbReference>
<dbReference type="AlphaFoldDB" id="A0AAV2SIW8"/>
<dbReference type="FunFam" id="3.30.160.60:FF:000446">
    <property type="entry name" value="Zinc finger protein"/>
    <property type="match status" value="1"/>
</dbReference>
<keyword evidence="7" id="KW-0805">Transcription regulation</keyword>
<keyword evidence="5 11" id="KW-0863">Zinc-finger</keyword>
<evidence type="ECO:0000313" key="14">
    <source>
        <dbReference type="Proteomes" id="UP001497623"/>
    </source>
</evidence>
<evidence type="ECO:0000256" key="3">
    <source>
        <dbReference type="ARBA" id="ARBA00022723"/>
    </source>
</evidence>